<keyword evidence="2" id="KW-1185">Reference proteome</keyword>
<organism evidence="1 2">
    <name type="scientific">Croceitalea dokdonensis DOKDO 023</name>
    <dbReference type="NCBI Taxonomy" id="1300341"/>
    <lineage>
        <taxon>Bacteria</taxon>
        <taxon>Pseudomonadati</taxon>
        <taxon>Bacteroidota</taxon>
        <taxon>Flavobacteriia</taxon>
        <taxon>Flavobacteriales</taxon>
        <taxon>Flavobacteriaceae</taxon>
        <taxon>Croceitalea</taxon>
    </lineage>
</organism>
<accession>A0A0P7ASU7</accession>
<dbReference type="EMBL" id="LDJX01000006">
    <property type="protein sequence ID" value="KPM30931.1"/>
    <property type="molecule type" value="Genomic_DNA"/>
</dbReference>
<comment type="caution">
    <text evidence="1">The sequence shown here is derived from an EMBL/GenBank/DDBJ whole genome shotgun (WGS) entry which is preliminary data.</text>
</comment>
<proteinExistence type="predicted"/>
<name>A0A0P7ASU7_9FLAO</name>
<evidence type="ECO:0000313" key="2">
    <source>
        <dbReference type="Proteomes" id="UP000050280"/>
    </source>
</evidence>
<dbReference type="PROSITE" id="PS51257">
    <property type="entry name" value="PROKAR_LIPOPROTEIN"/>
    <property type="match status" value="1"/>
</dbReference>
<evidence type="ECO:0008006" key="3">
    <source>
        <dbReference type="Google" id="ProtNLM"/>
    </source>
</evidence>
<dbReference type="Proteomes" id="UP000050280">
    <property type="component" value="Unassembled WGS sequence"/>
</dbReference>
<dbReference type="RefSeq" id="WP_054559917.1">
    <property type="nucleotide sequence ID" value="NZ_LDJX01000006.1"/>
</dbReference>
<reference evidence="1 2" key="1">
    <citation type="submission" date="2015-09" db="EMBL/GenBank/DDBJ databases">
        <title>Genome sequence of the marine flavobacterium Croceitalea dokdonensis DOKDO 023 that contains proton- and sodium-pumping rhodopsins.</title>
        <authorList>
            <person name="Kwon S.-K."/>
            <person name="Lee H.K."/>
            <person name="Kwak M.-J."/>
            <person name="Kim J.F."/>
        </authorList>
    </citation>
    <scope>NUCLEOTIDE SEQUENCE [LARGE SCALE GENOMIC DNA]</scope>
    <source>
        <strain evidence="1 2">DOKDO 023</strain>
    </source>
</reference>
<evidence type="ECO:0000313" key="1">
    <source>
        <dbReference type="EMBL" id="KPM30931.1"/>
    </source>
</evidence>
<dbReference type="AlphaFoldDB" id="A0A0P7ASU7"/>
<sequence length="139" mass="15400">MIRKVAIWCNFLLTVLLYGCEDCNDCKDLQQKSIKVVDASGTDLLFGTQAVYVVEALTLTGGGISQALFINEQEQSLQFFLEEDITAYTLLLDANTKENITFELSERDSERCCGTQTISMATQVNGVETANNDTIIIIK</sequence>
<gene>
    <name evidence="1" type="ORF">I595_2910</name>
</gene>
<protein>
    <recommendedName>
        <fullName evidence="3">Lipoprotein</fullName>
    </recommendedName>
</protein>